<comment type="caution">
    <text evidence="3">The sequence shown here is derived from an EMBL/GenBank/DDBJ whole genome shotgun (WGS) entry which is preliminary data.</text>
</comment>
<dbReference type="SUPFAM" id="SSF53335">
    <property type="entry name" value="S-adenosyl-L-methionine-dependent methyltransferases"/>
    <property type="match status" value="1"/>
</dbReference>
<dbReference type="RefSeq" id="WP_179445270.1">
    <property type="nucleotide sequence ID" value="NZ_JACBZS010000001.1"/>
</dbReference>
<dbReference type="AlphaFoldDB" id="A0A7Z0ILC0"/>
<proteinExistence type="predicted"/>
<keyword evidence="1" id="KW-0808">Transferase</keyword>
<evidence type="ECO:0000256" key="2">
    <source>
        <dbReference type="SAM" id="MobiDB-lite"/>
    </source>
</evidence>
<name>A0A7Z0ILC0_9ACTN</name>
<keyword evidence="4" id="KW-1185">Reference proteome</keyword>
<evidence type="ECO:0000313" key="4">
    <source>
        <dbReference type="Proteomes" id="UP000527616"/>
    </source>
</evidence>
<dbReference type="PANTHER" id="PTHR43861">
    <property type="entry name" value="TRANS-ACONITATE 2-METHYLTRANSFERASE-RELATED"/>
    <property type="match status" value="1"/>
</dbReference>
<evidence type="ECO:0000313" key="3">
    <source>
        <dbReference type="EMBL" id="NYI71448.1"/>
    </source>
</evidence>
<dbReference type="Gene3D" id="3.40.50.150">
    <property type="entry name" value="Vaccinia Virus protein VP39"/>
    <property type="match status" value="1"/>
</dbReference>
<organism evidence="3 4">
    <name type="scientific">Naumannella cuiyingiana</name>
    <dbReference type="NCBI Taxonomy" id="1347891"/>
    <lineage>
        <taxon>Bacteria</taxon>
        <taxon>Bacillati</taxon>
        <taxon>Actinomycetota</taxon>
        <taxon>Actinomycetes</taxon>
        <taxon>Propionibacteriales</taxon>
        <taxon>Propionibacteriaceae</taxon>
        <taxon>Naumannella</taxon>
    </lineage>
</organism>
<dbReference type="Pfam" id="PF13489">
    <property type="entry name" value="Methyltransf_23"/>
    <property type="match status" value="1"/>
</dbReference>
<feature type="region of interest" description="Disordered" evidence="2">
    <location>
        <begin position="1"/>
        <end position="30"/>
    </location>
</feature>
<gene>
    <name evidence="3" type="ORF">GGQ54_002008</name>
</gene>
<dbReference type="EMBL" id="JACBZS010000001">
    <property type="protein sequence ID" value="NYI71448.1"/>
    <property type="molecule type" value="Genomic_DNA"/>
</dbReference>
<dbReference type="GO" id="GO:0008168">
    <property type="term" value="F:methyltransferase activity"/>
    <property type="evidence" value="ECO:0007669"/>
    <property type="project" value="UniProtKB-KW"/>
</dbReference>
<keyword evidence="3" id="KW-0489">Methyltransferase</keyword>
<dbReference type="Proteomes" id="UP000527616">
    <property type="component" value="Unassembled WGS sequence"/>
</dbReference>
<protein>
    <submittedName>
        <fullName evidence="3">2-polyprenyl-3-methyl-5-hydroxy-6-metoxy-1, 4-benzoquinol methylase</fullName>
    </submittedName>
</protein>
<evidence type="ECO:0000256" key="1">
    <source>
        <dbReference type="ARBA" id="ARBA00022679"/>
    </source>
</evidence>
<dbReference type="PANTHER" id="PTHR43861:SF3">
    <property type="entry name" value="PUTATIVE (AFU_ORTHOLOGUE AFUA_2G14390)-RELATED"/>
    <property type="match status" value="1"/>
</dbReference>
<sequence>MVISGDAPDRVDTPPRPGGEPAKPSWGIPGRYARVLHPRKLAEPPREREVSDPGEAAAVRSGWLLVDMHERLSTGAIRLALGHENELWYRYAEENLVELKHPSGMSLKSHESKANKLRYRRTMDFAREGDRIFDVGFGQGYLAAQLLRGVGVASYHGIDLVDTFVGRCGRLFAANGLEDADIQLEIGDLFDLTRERVEAAGASLVICCEVLEHVPDPERALRVLADALPDGAELVFSVPLHGRIENIWGHLTVFDVARLKSMVEQAGLYVHHVEPLANVWSFVVVSRSPERSERVAEAARRPAVSSAVPLSRTRDFVPVPAASFELVPDAVAVKDEYFVACSVSPYDKISFPVEGLEALRLAFEFRDFDAAKRVVVTAKAGEEETGRWWWKVPAGHGSSRKKHAFSLRPGELTATFVSEAHKNLLNSDRVIITVETDEDAEVAFDLRAAYLP</sequence>
<dbReference type="CDD" id="cd02440">
    <property type="entry name" value="AdoMet_MTases"/>
    <property type="match status" value="1"/>
</dbReference>
<dbReference type="GO" id="GO:0032259">
    <property type="term" value="P:methylation"/>
    <property type="evidence" value="ECO:0007669"/>
    <property type="project" value="UniProtKB-KW"/>
</dbReference>
<accession>A0A7Z0ILC0</accession>
<reference evidence="3 4" key="1">
    <citation type="submission" date="2020-07" db="EMBL/GenBank/DDBJ databases">
        <title>Sequencing the genomes of 1000 actinobacteria strains.</title>
        <authorList>
            <person name="Klenk H.-P."/>
        </authorList>
    </citation>
    <scope>NUCLEOTIDE SEQUENCE [LARGE SCALE GENOMIC DNA]</scope>
    <source>
        <strain evidence="3 4">DSM 103164</strain>
    </source>
</reference>
<dbReference type="InterPro" id="IPR029063">
    <property type="entry name" value="SAM-dependent_MTases_sf"/>
</dbReference>